<proteinExistence type="predicted"/>
<keyword evidence="1" id="KW-0378">Hydrolase</keyword>
<evidence type="ECO:0000313" key="2">
    <source>
        <dbReference type="Proteomes" id="UP000259914"/>
    </source>
</evidence>
<gene>
    <name evidence="1" type="primary">60</name>
    <name evidence="1" type="ORF">SEA_SPARKLEGODDESS_60</name>
</gene>
<dbReference type="Gene3D" id="1.10.30.50">
    <property type="match status" value="1"/>
</dbReference>
<dbReference type="EMBL" id="MH590589">
    <property type="protein sequence ID" value="AXH68949.1"/>
    <property type="molecule type" value="Genomic_DNA"/>
</dbReference>
<organism evidence="1 2">
    <name type="scientific">Streptomyces phage SparkleGoddess</name>
    <dbReference type="NCBI Taxonomy" id="2283305"/>
    <lineage>
        <taxon>Viruses</taxon>
        <taxon>Duplodnaviria</taxon>
        <taxon>Heunggongvirae</taxon>
        <taxon>Uroviricota</taxon>
        <taxon>Caudoviricetes</taxon>
        <taxon>Stanwilliamsviridae</taxon>
        <taxon>Loccivirinae</taxon>
        <taxon>Gilsonvirus</taxon>
        <taxon>Gilsonvirus comrade</taxon>
    </lineage>
</organism>
<keyword evidence="1" id="KW-0255">Endonuclease</keyword>
<accession>A0A345MEG8</accession>
<keyword evidence="1" id="KW-0540">Nuclease</keyword>
<name>A0A345MEG8_9CAUD</name>
<dbReference type="Proteomes" id="UP000259914">
    <property type="component" value="Segment"/>
</dbReference>
<evidence type="ECO:0000313" key="1">
    <source>
        <dbReference type="EMBL" id="AXH68949.1"/>
    </source>
</evidence>
<dbReference type="GO" id="GO:0004519">
    <property type="term" value="F:endonuclease activity"/>
    <property type="evidence" value="ECO:0007669"/>
    <property type="project" value="UniProtKB-KW"/>
</dbReference>
<protein>
    <submittedName>
        <fullName evidence="1">HNH endonuclease</fullName>
    </submittedName>
</protein>
<reference evidence="1 2" key="1">
    <citation type="submission" date="2018-07" db="EMBL/GenBank/DDBJ databases">
        <authorList>
            <person name="Dixon J."/>
            <person name="Knudsen H.R."/>
            <person name="Rock W."/>
            <person name="Scott A.N."/>
            <person name="Walsdorf S.L."/>
            <person name="Layton S.R."/>
            <person name="Nayek S."/>
            <person name="Kim T."/>
            <person name="Hughes L.E."/>
            <person name="Garlena R.A."/>
            <person name="Russell D.A."/>
            <person name="Pope W.H."/>
            <person name="Jacobs-Sera D."/>
            <person name="Hatfull G.F."/>
        </authorList>
    </citation>
    <scope>NUCLEOTIDE SEQUENCE [LARGE SCALE GENOMIC DNA]</scope>
</reference>
<sequence>MFEFTPEYKRYIESDRWKLVCARYWAVYGKKCQACGSRKNLHVHHNTYERFGREVLRDLTGVCQPCHREIHRLHRRDRRKSLRSVTLSFVNAKKIRRL</sequence>